<dbReference type="PANTHER" id="PTHR47260">
    <property type="entry name" value="UPF0644 PROTEIN PB2B4.06"/>
    <property type="match status" value="1"/>
</dbReference>
<dbReference type="Pfam" id="PF03061">
    <property type="entry name" value="4HBT"/>
    <property type="match status" value="1"/>
</dbReference>
<reference evidence="3" key="1">
    <citation type="submission" date="2017-08" db="EMBL/GenBank/DDBJ databases">
        <title>A dynamic microbial community with high functional redundancy inhabits the cold, oxic subseafloor aquifer.</title>
        <authorList>
            <person name="Tully B.J."/>
            <person name="Wheat C.G."/>
            <person name="Glazer B.T."/>
            <person name="Huber J.A."/>
        </authorList>
    </citation>
    <scope>NUCLEOTIDE SEQUENCE [LARGE SCALE GENOMIC DNA]</scope>
</reference>
<organism evidence="2 3">
    <name type="scientific">SAR324 cluster bacterium</name>
    <dbReference type="NCBI Taxonomy" id="2024889"/>
    <lineage>
        <taxon>Bacteria</taxon>
        <taxon>Deltaproteobacteria</taxon>
        <taxon>SAR324 cluster</taxon>
    </lineage>
</organism>
<dbReference type="CDD" id="cd03443">
    <property type="entry name" value="PaaI_thioesterase"/>
    <property type="match status" value="1"/>
</dbReference>
<dbReference type="InterPro" id="IPR052061">
    <property type="entry name" value="PTE-AB_protein"/>
</dbReference>
<proteinExistence type="predicted"/>
<evidence type="ECO:0000313" key="3">
    <source>
        <dbReference type="Proteomes" id="UP000218113"/>
    </source>
</evidence>
<accession>A0A2A4SKI8</accession>
<evidence type="ECO:0000313" key="2">
    <source>
        <dbReference type="EMBL" id="PCI21624.1"/>
    </source>
</evidence>
<dbReference type="SUPFAM" id="SSF54637">
    <property type="entry name" value="Thioesterase/thiol ester dehydrase-isomerase"/>
    <property type="match status" value="1"/>
</dbReference>
<dbReference type="InterPro" id="IPR029069">
    <property type="entry name" value="HotDog_dom_sf"/>
</dbReference>
<dbReference type="PANTHER" id="PTHR47260:SF1">
    <property type="entry name" value="UPF0644 PROTEIN PB2B4.06"/>
    <property type="match status" value="1"/>
</dbReference>
<dbReference type="InterPro" id="IPR006683">
    <property type="entry name" value="Thioestr_dom"/>
</dbReference>
<dbReference type="EMBL" id="NVSR01000179">
    <property type="protein sequence ID" value="PCI21624.1"/>
    <property type="molecule type" value="Genomic_DNA"/>
</dbReference>
<comment type="caution">
    <text evidence="2">The sequence shown here is derived from an EMBL/GenBank/DDBJ whole genome shotgun (WGS) entry which is preliminary data.</text>
</comment>
<dbReference type="Proteomes" id="UP000218113">
    <property type="component" value="Unassembled WGS sequence"/>
</dbReference>
<dbReference type="AlphaFoldDB" id="A0A2A4SKI8"/>
<feature type="domain" description="Thioesterase" evidence="1">
    <location>
        <begin position="80"/>
        <end position="151"/>
    </location>
</feature>
<gene>
    <name evidence="2" type="ORF">COB67_13950</name>
</gene>
<dbReference type="Gene3D" id="3.10.129.10">
    <property type="entry name" value="Hotdog Thioesterase"/>
    <property type="match status" value="1"/>
</dbReference>
<name>A0A2A4SKI8_9DELT</name>
<sequence>MVQLARIRRTQFAQVRGDDSPATTRSLTNYRKPMTPRTDANNCFVCGPANPIGLQLTFHLEEEVCRSEFTPGSNHMGYDNVTHGGILFSALDDVMANWLFLKGQRAFTAKCDIRYRNPAPLGSTICLEGTLVKQKGKLAVLKGKAFCKSTGKIFAETEASFVIAGA</sequence>
<protein>
    <submittedName>
        <fullName evidence="2">Thioesterase</fullName>
    </submittedName>
</protein>
<evidence type="ECO:0000259" key="1">
    <source>
        <dbReference type="Pfam" id="PF03061"/>
    </source>
</evidence>